<accession>A0A1C4ZXY9</accession>
<keyword evidence="2" id="KW-1185">Reference proteome</keyword>
<dbReference type="EMBL" id="FMCU01000012">
    <property type="protein sequence ID" value="SCF37756.1"/>
    <property type="molecule type" value="Genomic_DNA"/>
</dbReference>
<gene>
    <name evidence="1" type="ORF">GA0070216_11228</name>
</gene>
<protein>
    <submittedName>
        <fullName evidence="1">Uncharacterized protein</fullName>
    </submittedName>
</protein>
<name>A0A1C4ZXY9_9ACTN</name>
<reference evidence="2" key="1">
    <citation type="submission" date="2016-06" db="EMBL/GenBank/DDBJ databases">
        <authorList>
            <person name="Varghese N."/>
            <person name="Submissions Spin"/>
        </authorList>
    </citation>
    <scope>NUCLEOTIDE SEQUENCE [LARGE SCALE GENOMIC DNA]</scope>
    <source>
        <strain evidence="2">DSM 44100</strain>
    </source>
</reference>
<dbReference type="AlphaFoldDB" id="A0A1C4ZXY9"/>
<organism evidence="1 2">
    <name type="scientific">Micromonospora matsumotoense</name>
    <dbReference type="NCBI Taxonomy" id="121616"/>
    <lineage>
        <taxon>Bacteria</taxon>
        <taxon>Bacillati</taxon>
        <taxon>Actinomycetota</taxon>
        <taxon>Actinomycetes</taxon>
        <taxon>Micromonosporales</taxon>
        <taxon>Micromonosporaceae</taxon>
        <taxon>Micromonospora</taxon>
    </lineage>
</organism>
<proteinExistence type="predicted"/>
<sequence length="67" mass="7473">MPESSTGGPGRMPEQRSAEPPFAVLMAGYVVDFHHRNACSRCQPDGSCARLVDAGETLRAWRDRERR</sequence>
<evidence type="ECO:0000313" key="1">
    <source>
        <dbReference type="EMBL" id="SCF37756.1"/>
    </source>
</evidence>
<dbReference type="Proteomes" id="UP000198797">
    <property type="component" value="Unassembled WGS sequence"/>
</dbReference>
<evidence type="ECO:0000313" key="2">
    <source>
        <dbReference type="Proteomes" id="UP000198797"/>
    </source>
</evidence>